<gene>
    <name evidence="3" type="ORF">LPB072_07935</name>
    <name evidence="4" type="ORF">LPB72_17430</name>
</gene>
<dbReference type="PANTHER" id="PTHR43433:SF5">
    <property type="entry name" value="AB HYDROLASE-1 DOMAIN-CONTAINING PROTEIN"/>
    <property type="match status" value="1"/>
</dbReference>
<dbReference type="Pfam" id="PF00561">
    <property type="entry name" value="Abhydrolase_1"/>
    <property type="match status" value="1"/>
</dbReference>
<keyword evidence="5" id="KW-1185">Reference proteome</keyword>
<dbReference type="Gene3D" id="3.40.50.1820">
    <property type="entry name" value="alpha/beta hydrolase"/>
    <property type="match status" value="1"/>
</dbReference>
<dbReference type="AlphaFoldDB" id="A0A167GWQ8"/>
<evidence type="ECO:0000313" key="5">
    <source>
        <dbReference type="Proteomes" id="UP000185657"/>
    </source>
</evidence>
<dbReference type="InterPro" id="IPR050471">
    <property type="entry name" value="AB_hydrolase"/>
</dbReference>
<evidence type="ECO:0000259" key="2">
    <source>
        <dbReference type="Pfam" id="PF00561"/>
    </source>
</evidence>
<feature type="transmembrane region" description="Helical" evidence="1">
    <location>
        <begin position="6"/>
        <end position="27"/>
    </location>
</feature>
<dbReference type="GO" id="GO:0004806">
    <property type="term" value="F:triacylglycerol lipase activity"/>
    <property type="evidence" value="ECO:0007669"/>
    <property type="project" value="TreeGrafter"/>
</dbReference>
<dbReference type="GO" id="GO:0046503">
    <property type="term" value="P:glycerolipid catabolic process"/>
    <property type="evidence" value="ECO:0007669"/>
    <property type="project" value="TreeGrafter"/>
</dbReference>
<dbReference type="SUPFAM" id="SSF53474">
    <property type="entry name" value="alpha/beta-Hydrolases"/>
    <property type="match status" value="1"/>
</dbReference>
<keyword evidence="1" id="KW-1133">Transmembrane helix</keyword>
<sequence>MGEPALKTVVLGISVASLLFATVGVGWRFRHDLELAGASASVGSRVVSTPCGPIEVQQAGQGIPLLMIHGSGGGHDQGMAWARPLTKQGVQVIAMSRFGYLRTPRPTDASPEAQADAHVCLLDALGIEKAAVMGVSAGGPSAMQTAIRHPDRVSALVLLVPIAFKPGDVNHSAPPVSDKKDALLLRLLASDFLFWSALHVARDSLMRHVLATPP</sequence>
<evidence type="ECO:0000313" key="3">
    <source>
        <dbReference type="EMBL" id="AOW12782.1"/>
    </source>
</evidence>
<reference evidence="3 6" key="2">
    <citation type="submission" date="2016-10" db="EMBL/GenBank/DDBJ databases">
        <title>Hydorgenophaga sp. LPB0072 isolated from gastropod.</title>
        <authorList>
            <person name="Kim E."/>
            <person name="Yi H."/>
        </authorList>
    </citation>
    <scope>NUCLEOTIDE SEQUENCE [LARGE SCALE GENOMIC DNA]</scope>
    <source>
        <strain evidence="3 6">LPB0072</strain>
    </source>
</reference>
<dbReference type="Proteomes" id="UP000185680">
    <property type="component" value="Chromosome"/>
</dbReference>
<evidence type="ECO:0000313" key="4">
    <source>
        <dbReference type="EMBL" id="OAD39970.1"/>
    </source>
</evidence>
<dbReference type="EMBL" id="LVWD01000034">
    <property type="protein sequence ID" value="OAD39970.1"/>
    <property type="molecule type" value="Genomic_DNA"/>
</dbReference>
<accession>A0A167GWQ8</accession>
<feature type="domain" description="AB hydrolase-1" evidence="2">
    <location>
        <begin position="64"/>
        <end position="181"/>
    </location>
</feature>
<evidence type="ECO:0000256" key="1">
    <source>
        <dbReference type="SAM" id="Phobius"/>
    </source>
</evidence>
<evidence type="ECO:0000313" key="6">
    <source>
        <dbReference type="Proteomes" id="UP000185680"/>
    </source>
</evidence>
<dbReference type="EMBL" id="CP017476">
    <property type="protein sequence ID" value="AOW12782.1"/>
    <property type="molecule type" value="Genomic_DNA"/>
</dbReference>
<name>A0A167GWQ8_9BURK</name>
<protein>
    <recommendedName>
        <fullName evidence="2">AB hydrolase-1 domain-containing protein</fullName>
    </recommendedName>
</protein>
<dbReference type="PRINTS" id="PR00111">
    <property type="entry name" value="ABHYDROLASE"/>
</dbReference>
<reference evidence="4 5" key="1">
    <citation type="submission" date="2016-02" db="EMBL/GenBank/DDBJ databases">
        <title>Draft genome sequence of Hydrogenophaga sp. LPB0072.</title>
        <authorList>
            <person name="Shin S.-K."/>
            <person name="Yi H."/>
        </authorList>
    </citation>
    <scope>NUCLEOTIDE SEQUENCE [LARGE SCALE GENOMIC DNA]</scope>
    <source>
        <strain evidence="4 5">LPB0072</strain>
    </source>
</reference>
<dbReference type="STRING" id="1763535.LPB072_07935"/>
<keyword evidence="1" id="KW-0472">Membrane</keyword>
<proteinExistence type="predicted"/>
<organism evidence="3 6">
    <name type="scientific">Hydrogenophaga crassostreae</name>
    <dbReference type="NCBI Taxonomy" id="1763535"/>
    <lineage>
        <taxon>Bacteria</taxon>
        <taxon>Pseudomonadati</taxon>
        <taxon>Pseudomonadota</taxon>
        <taxon>Betaproteobacteria</taxon>
        <taxon>Burkholderiales</taxon>
        <taxon>Comamonadaceae</taxon>
        <taxon>Hydrogenophaga</taxon>
    </lineage>
</organism>
<dbReference type="Proteomes" id="UP000185657">
    <property type="component" value="Unassembled WGS sequence"/>
</dbReference>
<dbReference type="InterPro" id="IPR000073">
    <property type="entry name" value="AB_hydrolase_1"/>
</dbReference>
<dbReference type="KEGG" id="hyl:LPB072_07935"/>
<dbReference type="InterPro" id="IPR029058">
    <property type="entry name" value="AB_hydrolase_fold"/>
</dbReference>
<dbReference type="PANTHER" id="PTHR43433">
    <property type="entry name" value="HYDROLASE, ALPHA/BETA FOLD FAMILY PROTEIN"/>
    <property type="match status" value="1"/>
</dbReference>
<keyword evidence="1" id="KW-0812">Transmembrane</keyword>